<gene>
    <name evidence="2" type="primary">Dyak\GE27307</name>
    <name evidence="2" type="synonym">GE27307</name>
    <name evidence="2" type="ORF">Dyak_GE27307</name>
</gene>
<sequence>MLTKKFGAAVDVFAGIFPMPFSLFKTVSIAGRLPKFKSFSAITLNRRDSNDTQMEFGAAETTTTGWKTRNGHH</sequence>
<dbReference type="Proteomes" id="UP000002282">
    <property type="component" value="Chromosome 2L"/>
</dbReference>
<evidence type="ECO:0000313" key="3">
    <source>
        <dbReference type="Proteomes" id="UP000002282"/>
    </source>
</evidence>
<reference evidence="2 3" key="2">
    <citation type="journal article" date="2007" name="PLoS Biol.">
        <title>Principles of genome evolution in the Drosophila melanogaster species group.</title>
        <authorList>
            <person name="Ranz J.M."/>
            <person name="Maurin D."/>
            <person name="Chan Y.S."/>
            <person name="von Grotthuss M."/>
            <person name="Hillier L.W."/>
            <person name="Roote J."/>
            <person name="Ashburner M."/>
            <person name="Bergman C.M."/>
        </authorList>
    </citation>
    <scope>NUCLEOTIDE SEQUENCE [LARGE SCALE GENOMIC DNA]</scope>
    <source>
        <strain evidence="3">Tai18E2 / Tucson 14021-0261.01</strain>
    </source>
</reference>
<dbReference type="OrthoDB" id="7857305at2759"/>
<feature type="region of interest" description="Disordered" evidence="1">
    <location>
        <begin position="53"/>
        <end position="73"/>
    </location>
</feature>
<organism evidence="2 3">
    <name type="scientific">Drosophila yakuba</name>
    <name type="common">Fruit fly</name>
    <dbReference type="NCBI Taxonomy" id="7245"/>
    <lineage>
        <taxon>Eukaryota</taxon>
        <taxon>Metazoa</taxon>
        <taxon>Ecdysozoa</taxon>
        <taxon>Arthropoda</taxon>
        <taxon>Hexapoda</taxon>
        <taxon>Insecta</taxon>
        <taxon>Pterygota</taxon>
        <taxon>Neoptera</taxon>
        <taxon>Endopterygota</taxon>
        <taxon>Diptera</taxon>
        <taxon>Brachycera</taxon>
        <taxon>Muscomorpha</taxon>
        <taxon>Ephydroidea</taxon>
        <taxon>Drosophilidae</taxon>
        <taxon>Drosophila</taxon>
        <taxon>Sophophora</taxon>
    </lineage>
</organism>
<proteinExistence type="predicted"/>
<accession>A0A0R1DU74</accession>
<keyword evidence="3" id="KW-1185">Reference proteome</keyword>
<dbReference type="EMBL" id="CM000157">
    <property type="protein sequence ID" value="KRJ98689.1"/>
    <property type="molecule type" value="Genomic_DNA"/>
</dbReference>
<name>A0A0R1DU74_DROYA</name>
<reference evidence="2 3" key="1">
    <citation type="journal article" date="2007" name="Nature">
        <title>Evolution of genes and genomes on the Drosophila phylogeny.</title>
        <authorList>
            <consortium name="Drosophila 12 Genomes Consortium"/>
            <person name="Clark A.G."/>
            <person name="Eisen M.B."/>
            <person name="Smith D.R."/>
            <person name="Bergman C.M."/>
            <person name="Oliver B."/>
            <person name="Markow T.A."/>
            <person name="Kaufman T.C."/>
            <person name="Kellis M."/>
            <person name="Gelbart W."/>
            <person name="Iyer V.N."/>
            <person name="Pollard D.A."/>
            <person name="Sackton T.B."/>
            <person name="Larracuente A.M."/>
            <person name="Singh N.D."/>
            <person name="Abad J.P."/>
            <person name="Abt D.N."/>
            <person name="Adryan B."/>
            <person name="Aguade M."/>
            <person name="Akashi H."/>
            <person name="Anderson W.W."/>
            <person name="Aquadro C.F."/>
            <person name="Ardell D.H."/>
            <person name="Arguello R."/>
            <person name="Artieri C.G."/>
            <person name="Barbash D.A."/>
            <person name="Barker D."/>
            <person name="Barsanti P."/>
            <person name="Batterham P."/>
            <person name="Batzoglou S."/>
            <person name="Begun D."/>
            <person name="Bhutkar A."/>
            <person name="Blanco E."/>
            <person name="Bosak S.A."/>
            <person name="Bradley R.K."/>
            <person name="Brand A.D."/>
            <person name="Brent M.R."/>
            <person name="Brooks A.N."/>
            <person name="Brown R.H."/>
            <person name="Butlin R.K."/>
            <person name="Caggese C."/>
            <person name="Calvi B.R."/>
            <person name="Bernardo de Carvalho A."/>
            <person name="Caspi A."/>
            <person name="Castrezana S."/>
            <person name="Celniker S.E."/>
            <person name="Chang J.L."/>
            <person name="Chapple C."/>
            <person name="Chatterji S."/>
            <person name="Chinwalla A."/>
            <person name="Civetta A."/>
            <person name="Clifton S.W."/>
            <person name="Comeron J.M."/>
            <person name="Costello J.C."/>
            <person name="Coyne J.A."/>
            <person name="Daub J."/>
            <person name="David R.G."/>
            <person name="Delcher A.L."/>
            <person name="Delehaunty K."/>
            <person name="Do C.B."/>
            <person name="Ebling H."/>
            <person name="Edwards K."/>
            <person name="Eickbush T."/>
            <person name="Evans J.D."/>
            <person name="Filipski A."/>
            <person name="Findeiss S."/>
            <person name="Freyhult E."/>
            <person name="Fulton L."/>
            <person name="Fulton R."/>
            <person name="Garcia A.C."/>
            <person name="Gardiner A."/>
            <person name="Garfield D.A."/>
            <person name="Garvin B.E."/>
            <person name="Gibson G."/>
            <person name="Gilbert D."/>
            <person name="Gnerre S."/>
            <person name="Godfrey J."/>
            <person name="Good R."/>
            <person name="Gotea V."/>
            <person name="Gravely B."/>
            <person name="Greenberg A.J."/>
            <person name="Griffiths-Jones S."/>
            <person name="Gross S."/>
            <person name="Guigo R."/>
            <person name="Gustafson E.A."/>
            <person name="Haerty W."/>
            <person name="Hahn M.W."/>
            <person name="Halligan D.L."/>
            <person name="Halpern A.L."/>
            <person name="Halter G.M."/>
            <person name="Han M.V."/>
            <person name="Heger A."/>
            <person name="Hillier L."/>
            <person name="Hinrichs A.S."/>
            <person name="Holmes I."/>
            <person name="Hoskins R.A."/>
            <person name="Hubisz M.J."/>
            <person name="Hultmark D."/>
            <person name="Huntley M.A."/>
            <person name="Jaffe D.B."/>
            <person name="Jagadeeshan S."/>
            <person name="Jeck W.R."/>
            <person name="Johnson J."/>
            <person name="Jones C.D."/>
            <person name="Jordan W.C."/>
            <person name="Karpen G.H."/>
            <person name="Kataoka E."/>
            <person name="Keightley P.D."/>
            <person name="Kheradpour P."/>
            <person name="Kirkness E.F."/>
            <person name="Koerich L.B."/>
            <person name="Kristiansen K."/>
            <person name="Kudrna D."/>
            <person name="Kulathinal R.J."/>
            <person name="Kumar S."/>
            <person name="Kwok R."/>
            <person name="Lander E."/>
            <person name="Langley C.H."/>
            <person name="Lapoint R."/>
            <person name="Lazzaro B.P."/>
            <person name="Lee S.J."/>
            <person name="Levesque L."/>
            <person name="Li R."/>
            <person name="Lin C.F."/>
            <person name="Lin M.F."/>
            <person name="Lindblad-Toh K."/>
            <person name="Llopart A."/>
            <person name="Long M."/>
            <person name="Low L."/>
            <person name="Lozovsky E."/>
            <person name="Lu J."/>
            <person name="Luo M."/>
            <person name="Machado C.A."/>
            <person name="Makalowski W."/>
            <person name="Marzo M."/>
            <person name="Matsuda M."/>
            <person name="Matzkin L."/>
            <person name="McAllister B."/>
            <person name="McBride C.S."/>
            <person name="McKernan B."/>
            <person name="McKernan K."/>
            <person name="Mendez-Lago M."/>
            <person name="Minx P."/>
            <person name="Mollenhauer M.U."/>
            <person name="Montooth K."/>
            <person name="Mount S.M."/>
            <person name="Mu X."/>
            <person name="Myers E."/>
            <person name="Negre B."/>
            <person name="Newfeld S."/>
            <person name="Nielsen R."/>
            <person name="Noor M.A."/>
            <person name="O'Grady P."/>
            <person name="Pachter L."/>
            <person name="Papaceit M."/>
            <person name="Parisi M.J."/>
            <person name="Parisi M."/>
            <person name="Parts L."/>
            <person name="Pedersen J.S."/>
            <person name="Pesole G."/>
            <person name="Phillippy A.M."/>
            <person name="Ponting C.P."/>
            <person name="Pop M."/>
            <person name="Porcelli D."/>
            <person name="Powell J.R."/>
            <person name="Prohaska S."/>
            <person name="Pruitt K."/>
            <person name="Puig M."/>
            <person name="Quesneville H."/>
            <person name="Ram K.R."/>
            <person name="Rand D."/>
            <person name="Rasmussen M.D."/>
            <person name="Reed L.K."/>
            <person name="Reenan R."/>
            <person name="Reily A."/>
            <person name="Remington K.A."/>
            <person name="Rieger T.T."/>
            <person name="Ritchie M.G."/>
            <person name="Robin C."/>
            <person name="Rogers Y.H."/>
            <person name="Rohde C."/>
            <person name="Rozas J."/>
            <person name="Rubenfield M.J."/>
            <person name="Ruiz A."/>
            <person name="Russo S."/>
            <person name="Salzberg S.L."/>
            <person name="Sanchez-Gracia A."/>
            <person name="Saranga D.J."/>
            <person name="Sato H."/>
            <person name="Schaeffer S.W."/>
            <person name="Schatz M.C."/>
            <person name="Schlenke T."/>
            <person name="Schwartz R."/>
            <person name="Segarra C."/>
            <person name="Singh R.S."/>
            <person name="Sirot L."/>
            <person name="Sirota M."/>
            <person name="Sisneros N.B."/>
            <person name="Smith C.D."/>
            <person name="Smith T.F."/>
            <person name="Spieth J."/>
            <person name="Stage D.E."/>
            <person name="Stark A."/>
            <person name="Stephan W."/>
            <person name="Strausberg R.L."/>
            <person name="Strempel S."/>
            <person name="Sturgill D."/>
            <person name="Sutton G."/>
            <person name="Sutton G.G."/>
            <person name="Tao W."/>
            <person name="Teichmann S."/>
            <person name="Tobari Y.N."/>
            <person name="Tomimura Y."/>
            <person name="Tsolas J.M."/>
            <person name="Valente V.L."/>
            <person name="Venter E."/>
            <person name="Venter J.C."/>
            <person name="Vicario S."/>
            <person name="Vieira F.G."/>
            <person name="Vilella A.J."/>
            <person name="Villasante A."/>
            <person name="Walenz B."/>
            <person name="Wang J."/>
            <person name="Wasserman M."/>
            <person name="Watts T."/>
            <person name="Wilson D."/>
            <person name="Wilson R.K."/>
            <person name="Wing R.A."/>
            <person name="Wolfner M.F."/>
            <person name="Wong A."/>
            <person name="Wong G.K."/>
            <person name="Wu C.I."/>
            <person name="Wu G."/>
            <person name="Yamamoto D."/>
            <person name="Yang H.P."/>
            <person name="Yang S.P."/>
            <person name="Yorke J.A."/>
            <person name="Yoshida K."/>
            <person name="Zdobnov E."/>
            <person name="Zhang P."/>
            <person name="Zhang Y."/>
            <person name="Zimin A.V."/>
            <person name="Baldwin J."/>
            <person name="Abdouelleil A."/>
            <person name="Abdulkadir J."/>
            <person name="Abebe A."/>
            <person name="Abera B."/>
            <person name="Abreu J."/>
            <person name="Acer S.C."/>
            <person name="Aftuck L."/>
            <person name="Alexander A."/>
            <person name="An P."/>
            <person name="Anderson E."/>
            <person name="Anderson S."/>
            <person name="Arachi H."/>
            <person name="Azer M."/>
            <person name="Bachantsang P."/>
            <person name="Barry A."/>
            <person name="Bayul T."/>
            <person name="Berlin A."/>
            <person name="Bessette D."/>
            <person name="Bloom T."/>
            <person name="Blye J."/>
            <person name="Boguslavskiy L."/>
            <person name="Bonnet C."/>
            <person name="Boukhgalter B."/>
            <person name="Bourzgui I."/>
            <person name="Brown A."/>
            <person name="Cahill P."/>
            <person name="Channer S."/>
            <person name="Cheshatsang Y."/>
            <person name="Chuda L."/>
            <person name="Citroen M."/>
            <person name="Collymore A."/>
            <person name="Cooke P."/>
            <person name="Costello M."/>
            <person name="D'Aco K."/>
            <person name="Daza R."/>
            <person name="De Haan G."/>
            <person name="DeGray S."/>
            <person name="DeMaso C."/>
            <person name="Dhargay N."/>
            <person name="Dooley K."/>
            <person name="Dooley E."/>
            <person name="Doricent M."/>
            <person name="Dorje P."/>
            <person name="Dorjee K."/>
            <person name="Dupes A."/>
            <person name="Elong R."/>
            <person name="Falk J."/>
            <person name="Farina A."/>
            <person name="Faro S."/>
            <person name="Ferguson D."/>
            <person name="Fisher S."/>
            <person name="Foley C.D."/>
            <person name="Franke A."/>
            <person name="Friedrich D."/>
            <person name="Gadbois L."/>
            <person name="Gearin G."/>
            <person name="Gearin C.R."/>
            <person name="Giannoukos G."/>
            <person name="Goode T."/>
            <person name="Graham J."/>
            <person name="Grandbois E."/>
            <person name="Grewal S."/>
            <person name="Gyaltsen K."/>
            <person name="Hafez N."/>
            <person name="Hagos B."/>
            <person name="Hall J."/>
            <person name="Henson C."/>
            <person name="Hollinger A."/>
            <person name="Honan T."/>
            <person name="Huard M.D."/>
            <person name="Hughes L."/>
            <person name="Hurhula B."/>
            <person name="Husby M.E."/>
            <person name="Kamat A."/>
            <person name="Kanga B."/>
            <person name="Kashin S."/>
            <person name="Khazanovich D."/>
            <person name="Kisner P."/>
            <person name="Lance K."/>
            <person name="Lara M."/>
            <person name="Lee W."/>
            <person name="Lennon N."/>
            <person name="Letendre F."/>
            <person name="LeVine R."/>
            <person name="Lipovsky A."/>
            <person name="Liu X."/>
            <person name="Liu J."/>
            <person name="Liu S."/>
            <person name="Lokyitsang T."/>
            <person name="Lokyitsang Y."/>
            <person name="Lubonja R."/>
            <person name="Lui A."/>
            <person name="MacDonald P."/>
            <person name="Magnisalis V."/>
            <person name="Maru K."/>
            <person name="Matthews C."/>
            <person name="McCusker W."/>
            <person name="McDonough S."/>
            <person name="Mehta T."/>
            <person name="Meldrim J."/>
            <person name="Meneus L."/>
            <person name="Mihai O."/>
            <person name="Mihalev A."/>
            <person name="Mihova T."/>
            <person name="Mittelman R."/>
            <person name="Mlenga V."/>
            <person name="Montmayeur A."/>
            <person name="Mulrain L."/>
            <person name="Navidi A."/>
            <person name="Naylor J."/>
            <person name="Negash T."/>
            <person name="Nguyen T."/>
            <person name="Nguyen N."/>
            <person name="Nicol R."/>
            <person name="Norbu C."/>
            <person name="Norbu N."/>
            <person name="Novod N."/>
            <person name="O'Neill B."/>
            <person name="Osman S."/>
            <person name="Markiewicz E."/>
            <person name="Oyono O.L."/>
            <person name="Patti C."/>
            <person name="Phunkhang P."/>
            <person name="Pierre F."/>
            <person name="Priest M."/>
            <person name="Raghuraman S."/>
            <person name="Rege F."/>
            <person name="Reyes R."/>
            <person name="Rise C."/>
            <person name="Rogov P."/>
            <person name="Ross K."/>
            <person name="Ryan E."/>
            <person name="Settipalli S."/>
            <person name="Shea T."/>
            <person name="Sherpa N."/>
            <person name="Shi L."/>
            <person name="Shih D."/>
            <person name="Sparrow T."/>
            <person name="Spaulding J."/>
            <person name="Stalker J."/>
            <person name="Stange-Thomann N."/>
            <person name="Stavropoulos S."/>
            <person name="Stone C."/>
            <person name="Strader C."/>
            <person name="Tesfaye S."/>
            <person name="Thomson T."/>
            <person name="Thoulutsang Y."/>
            <person name="Thoulutsang D."/>
            <person name="Topham K."/>
            <person name="Topping I."/>
            <person name="Tsamla T."/>
            <person name="Vassiliev H."/>
            <person name="Vo A."/>
            <person name="Wangchuk T."/>
            <person name="Wangdi T."/>
            <person name="Weiand M."/>
            <person name="Wilkinson J."/>
            <person name="Wilson A."/>
            <person name="Yadav S."/>
            <person name="Young G."/>
            <person name="Yu Q."/>
            <person name="Zembek L."/>
            <person name="Zhong D."/>
            <person name="Zimmer A."/>
            <person name="Zwirko Z."/>
            <person name="Jaffe D.B."/>
            <person name="Alvarez P."/>
            <person name="Brockman W."/>
            <person name="Butler J."/>
            <person name="Chin C."/>
            <person name="Gnerre S."/>
            <person name="Grabherr M."/>
            <person name="Kleber M."/>
            <person name="Mauceli E."/>
            <person name="MacCallum I."/>
        </authorList>
    </citation>
    <scope>NUCLEOTIDE SEQUENCE [LARGE SCALE GENOMIC DNA]</scope>
    <source>
        <strain evidence="3">Tai18E2 / Tucson 14021-0261.01</strain>
    </source>
</reference>
<evidence type="ECO:0000313" key="2">
    <source>
        <dbReference type="EMBL" id="KRJ98689.1"/>
    </source>
</evidence>
<evidence type="ECO:0000256" key="1">
    <source>
        <dbReference type="SAM" id="MobiDB-lite"/>
    </source>
</evidence>
<dbReference type="KEGG" id="dya:Dyak_GE27307"/>
<dbReference type="AlphaFoldDB" id="A0A0R1DU74"/>
<protein>
    <submittedName>
        <fullName evidence="2">Uncharacterized protein</fullName>
    </submittedName>
</protein>